<dbReference type="PRINTS" id="PR01415">
    <property type="entry name" value="ANKYRIN"/>
</dbReference>
<dbReference type="Gene3D" id="1.25.40.20">
    <property type="entry name" value="Ankyrin repeat-containing domain"/>
    <property type="match status" value="3"/>
</dbReference>
<organism evidence="5 6">
    <name type="scientific">Ectocarpus siliculosus</name>
    <name type="common">Brown alga</name>
    <name type="synonym">Conferva siliculosa</name>
    <dbReference type="NCBI Taxonomy" id="2880"/>
    <lineage>
        <taxon>Eukaryota</taxon>
        <taxon>Sar</taxon>
        <taxon>Stramenopiles</taxon>
        <taxon>Ochrophyta</taxon>
        <taxon>PX clade</taxon>
        <taxon>Phaeophyceae</taxon>
        <taxon>Ectocarpales</taxon>
        <taxon>Ectocarpaceae</taxon>
        <taxon>Ectocarpus</taxon>
    </lineage>
</organism>
<feature type="repeat" description="ANK" evidence="3">
    <location>
        <begin position="289"/>
        <end position="323"/>
    </location>
</feature>
<evidence type="ECO:0000313" key="6">
    <source>
        <dbReference type="Proteomes" id="UP000002630"/>
    </source>
</evidence>
<evidence type="ECO:0000256" key="1">
    <source>
        <dbReference type="ARBA" id="ARBA00022737"/>
    </source>
</evidence>
<dbReference type="Pfam" id="PF12796">
    <property type="entry name" value="Ank_2"/>
    <property type="match status" value="1"/>
</dbReference>
<dbReference type="SUPFAM" id="SSF48403">
    <property type="entry name" value="Ankyrin repeat"/>
    <property type="match status" value="1"/>
</dbReference>
<dbReference type="Pfam" id="PF00023">
    <property type="entry name" value="Ank"/>
    <property type="match status" value="2"/>
</dbReference>
<accession>D7FY91</accession>
<name>D7FY91_ECTSI</name>
<dbReference type="InterPro" id="IPR050745">
    <property type="entry name" value="Multifunctional_regulatory"/>
</dbReference>
<evidence type="ECO:0000256" key="3">
    <source>
        <dbReference type="PROSITE-ProRule" id="PRU00023"/>
    </source>
</evidence>
<keyword evidence="4" id="KW-0472">Membrane</keyword>
<dbReference type="EMBL" id="FN649750">
    <property type="protein sequence ID" value="CBJ26530.1"/>
    <property type="molecule type" value="Genomic_DNA"/>
</dbReference>
<gene>
    <name evidence="5" type="ORF">Esi_0034_0105</name>
</gene>
<keyword evidence="4" id="KW-0812">Transmembrane</keyword>
<dbReference type="OrthoDB" id="10249694at2759"/>
<proteinExistence type="predicted"/>
<feature type="repeat" description="ANK" evidence="3">
    <location>
        <begin position="81"/>
        <end position="113"/>
    </location>
</feature>
<evidence type="ECO:0000313" key="5">
    <source>
        <dbReference type="EMBL" id="CBJ26530.1"/>
    </source>
</evidence>
<dbReference type="Proteomes" id="UP000002630">
    <property type="component" value="Linkage Group LG25"/>
</dbReference>
<dbReference type="PROSITE" id="PS50297">
    <property type="entry name" value="ANK_REP_REGION"/>
    <property type="match status" value="2"/>
</dbReference>
<evidence type="ECO:0000256" key="2">
    <source>
        <dbReference type="ARBA" id="ARBA00023043"/>
    </source>
</evidence>
<feature type="transmembrane region" description="Helical" evidence="4">
    <location>
        <begin position="462"/>
        <end position="483"/>
    </location>
</feature>
<dbReference type="PROSITE" id="PS50088">
    <property type="entry name" value="ANK_REPEAT"/>
    <property type="match status" value="4"/>
</dbReference>
<dbReference type="InterPro" id="IPR036770">
    <property type="entry name" value="Ankyrin_rpt-contain_sf"/>
</dbReference>
<protein>
    <submittedName>
        <fullName evidence="5">EsV-1-199</fullName>
    </submittedName>
</protein>
<dbReference type="PANTHER" id="PTHR24189:SF50">
    <property type="entry name" value="ANKYRIN REPEAT AND SOCS BOX PROTEIN 2"/>
    <property type="match status" value="1"/>
</dbReference>
<reference evidence="5 6" key="1">
    <citation type="journal article" date="2010" name="Nature">
        <title>The Ectocarpus genome and the independent evolution of multicellularity in brown algae.</title>
        <authorList>
            <person name="Cock J.M."/>
            <person name="Sterck L."/>
            <person name="Rouze P."/>
            <person name="Scornet D."/>
            <person name="Allen A.E."/>
            <person name="Amoutzias G."/>
            <person name="Anthouard V."/>
            <person name="Artiguenave F."/>
            <person name="Aury J.M."/>
            <person name="Badger J.H."/>
            <person name="Beszteri B."/>
            <person name="Billiau K."/>
            <person name="Bonnet E."/>
            <person name="Bothwell J.H."/>
            <person name="Bowler C."/>
            <person name="Boyen C."/>
            <person name="Brownlee C."/>
            <person name="Carrano C.J."/>
            <person name="Charrier B."/>
            <person name="Cho G.Y."/>
            <person name="Coelho S.M."/>
            <person name="Collen J."/>
            <person name="Corre E."/>
            <person name="Da Silva C."/>
            <person name="Delage L."/>
            <person name="Delaroque N."/>
            <person name="Dittami S.M."/>
            <person name="Doulbeau S."/>
            <person name="Elias M."/>
            <person name="Farnham G."/>
            <person name="Gachon C.M."/>
            <person name="Gschloessl B."/>
            <person name="Heesch S."/>
            <person name="Jabbari K."/>
            <person name="Jubin C."/>
            <person name="Kawai H."/>
            <person name="Kimura K."/>
            <person name="Kloareg B."/>
            <person name="Kupper F.C."/>
            <person name="Lang D."/>
            <person name="Le Bail A."/>
            <person name="Leblanc C."/>
            <person name="Lerouge P."/>
            <person name="Lohr M."/>
            <person name="Lopez P.J."/>
            <person name="Martens C."/>
            <person name="Maumus F."/>
            <person name="Michel G."/>
            <person name="Miranda-Saavedra D."/>
            <person name="Morales J."/>
            <person name="Moreau H."/>
            <person name="Motomura T."/>
            <person name="Nagasato C."/>
            <person name="Napoli C.A."/>
            <person name="Nelson D.R."/>
            <person name="Nyvall-Collen P."/>
            <person name="Peters A.F."/>
            <person name="Pommier C."/>
            <person name="Potin P."/>
            <person name="Poulain J."/>
            <person name="Quesneville H."/>
            <person name="Read B."/>
            <person name="Rensing S.A."/>
            <person name="Ritter A."/>
            <person name="Rousvoal S."/>
            <person name="Samanta M."/>
            <person name="Samson G."/>
            <person name="Schroeder D.C."/>
            <person name="Segurens B."/>
            <person name="Strittmatter M."/>
            <person name="Tonon T."/>
            <person name="Tregear J.W."/>
            <person name="Valentin K."/>
            <person name="von Dassow P."/>
            <person name="Yamagishi T."/>
            <person name="Van de Peer Y."/>
            <person name="Wincker P."/>
        </authorList>
    </citation>
    <scope>NUCLEOTIDE SEQUENCE [LARGE SCALE GENOMIC DNA]</scope>
    <source>
        <strain evidence="6">Ec32 / CCAP1310/4</strain>
    </source>
</reference>
<dbReference type="EMBL" id="FN648531">
    <property type="protein sequence ID" value="CBJ26530.1"/>
    <property type="molecule type" value="Genomic_DNA"/>
</dbReference>
<feature type="repeat" description="ANK" evidence="3">
    <location>
        <begin position="114"/>
        <end position="146"/>
    </location>
</feature>
<sequence length="506" mass="53511">MPPPPPTQGWPRGPMNELHLAAMDGSAERALALLSSRDPIDVNQGDSAGCTPLMLATTNGHPRVVRILLNHGANMSIMDDVGSDALQKSAIVGHSAVTKMLVKAGANLEAADVNGATPLHLAATCGNSEVMRVLIEAGAEIESRRTNGSTPLCTAASFGHTSAVIRLIHANADPLLGNVLPSTGGVCFLPLDVAANFGHSAVVRELLQRLGIERCGGESRGVDALCLAVTGRHVGIVAMLAHAGVVDQGSALAAAAAQGYEASVKFLLRQHEGKHSASRSAYVNKLNRFGLTPLLENITCGHCSARIVRLLVDAGADTTAAYRLTGKKGQAMAATTHLTAMGCLLLEKKAKGDTGEEPHNLQATFRLLLQVEAAHAISWVWPTGSHSVDRPPRRQRRAEAPVRLTLPMTRRDTGTRRALLGAVSRYSEKSMYSQGGGGKLQKDPSWSVRAAAVALVRGNTGLAFILGVEFVFVLMFGAIAAGWRGTVQALFAKEWLVFLSVLVWVW</sequence>
<keyword evidence="6" id="KW-1185">Reference proteome</keyword>
<keyword evidence="2 3" id="KW-0040">ANK repeat</keyword>
<dbReference type="InParanoid" id="D7FY91"/>
<dbReference type="InterPro" id="IPR002110">
    <property type="entry name" value="Ankyrin_rpt"/>
</dbReference>
<evidence type="ECO:0000256" key="4">
    <source>
        <dbReference type="SAM" id="Phobius"/>
    </source>
</evidence>
<keyword evidence="4" id="KW-1133">Transmembrane helix</keyword>
<feature type="repeat" description="ANK" evidence="3">
    <location>
        <begin position="48"/>
        <end position="80"/>
    </location>
</feature>
<dbReference type="SMART" id="SM00248">
    <property type="entry name" value="ANK"/>
    <property type="match status" value="8"/>
</dbReference>
<dbReference type="AlphaFoldDB" id="D7FY91"/>
<dbReference type="STRING" id="2880.D7FY91"/>
<keyword evidence="1" id="KW-0677">Repeat</keyword>
<dbReference type="PANTHER" id="PTHR24189">
    <property type="entry name" value="MYOTROPHIN"/>
    <property type="match status" value="1"/>
</dbReference>
<dbReference type="eggNOG" id="KOG4177">
    <property type="taxonomic scope" value="Eukaryota"/>
</dbReference>